<accession>A0A3S9P9W2</accession>
<dbReference type="PROSITE" id="PS51186">
    <property type="entry name" value="GNAT"/>
    <property type="match status" value="1"/>
</dbReference>
<dbReference type="PANTHER" id="PTHR43328">
    <property type="entry name" value="ACETYLTRANSFERASE-RELATED"/>
    <property type="match status" value="1"/>
</dbReference>
<feature type="domain" description="N-acetyltransferase" evidence="1">
    <location>
        <begin position="9"/>
        <end position="168"/>
    </location>
</feature>
<dbReference type="InterPro" id="IPR000182">
    <property type="entry name" value="GNAT_dom"/>
</dbReference>
<keyword evidence="2" id="KW-0808">Transferase</keyword>
<sequence length="175" mass="20257">MNLVNVKKITLRKLEFSDCQRMIDLVNNKNITKNLLDRFPIPFTFKHAHRFIENTKTSQSATVFGIEYKGEYVGNIELMHGQDVYRKGAIIGYFIGEEYWNKGIASAAVKMMVDYGFKYLDFVKISALVFDKNIASQKVLEKAGFKVEGIFRKAVFKNEEYLNEIHYAVFSEDIV</sequence>
<evidence type="ECO:0000313" key="3">
    <source>
        <dbReference type="Proteomes" id="UP000267268"/>
    </source>
</evidence>
<dbReference type="OrthoDB" id="9788916at2"/>
<dbReference type="GO" id="GO:0016747">
    <property type="term" value="F:acyltransferase activity, transferring groups other than amino-acyl groups"/>
    <property type="evidence" value="ECO:0007669"/>
    <property type="project" value="InterPro"/>
</dbReference>
<evidence type="ECO:0000313" key="2">
    <source>
        <dbReference type="EMBL" id="AZQ64923.1"/>
    </source>
</evidence>
<dbReference type="Pfam" id="PF13302">
    <property type="entry name" value="Acetyltransf_3"/>
    <property type="match status" value="1"/>
</dbReference>
<proteinExistence type="predicted"/>
<dbReference type="RefSeq" id="WP_126619124.1">
    <property type="nucleotide sequence ID" value="NZ_CP034563.1"/>
</dbReference>
<dbReference type="CDD" id="cd04301">
    <property type="entry name" value="NAT_SF"/>
    <property type="match status" value="1"/>
</dbReference>
<dbReference type="AlphaFoldDB" id="A0A3S9P9W2"/>
<dbReference type="Proteomes" id="UP000267268">
    <property type="component" value="Chromosome 2"/>
</dbReference>
<dbReference type="EMBL" id="CP034563">
    <property type="protein sequence ID" value="AZQ64923.1"/>
    <property type="molecule type" value="Genomic_DNA"/>
</dbReference>
<dbReference type="InterPro" id="IPR016181">
    <property type="entry name" value="Acyl_CoA_acyltransferase"/>
</dbReference>
<protein>
    <submittedName>
        <fullName evidence="2">N-acetyltransferase</fullName>
    </submittedName>
</protein>
<dbReference type="Gene3D" id="3.40.630.30">
    <property type="match status" value="1"/>
</dbReference>
<dbReference type="PANTHER" id="PTHR43328:SF1">
    <property type="entry name" value="N-ACETYLTRANSFERASE DOMAIN-CONTAINING PROTEIN"/>
    <property type="match status" value="1"/>
</dbReference>
<evidence type="ECO:0000259" key="1">
    <source>
        <dbReference type="PROSITE" id="PS51186"/>
    </source>
</evidence>
<dbReference type="KEGG" id="fll:EI427_22110"/>
<name>A0A3S9P9W2_9BACT</name>
<organism evidence="2 3">
    <name type="scientific">Flammeovirga pectinis</name>
    <dbReference type="NCBI Taxonomy" id="2494373"/>
    <lineage>
        <taxon>Bacteria</taxon>
        <taxon>Pseudomonadati</taxon>
        <taxon>Bacteroidota</taxon>
        <taxon>Cytophagia</taxon>
        <taxon>Cytophagales</taxon>
        <taxon>Flammeovirgaceae</taxon>
        <taxon>Flammeovirga</taxon>
    </lineage>
</organism>
<reference evidence="2 3" key="1">
    <citation type="submission" date="2018-12" db="EMBL/GenBank/DDBJ databases">
        <title>Flammeovirga pectinis sp. nov., isolated from the gut of the Korean scallop, Patinopecten yessoensis.</title>
        <authorList>
            <person name="Bae J.-W."/>
            <person name="Jeong Y.-S."/>
            <person name="Kang W."/>
        </authorList>
    </citation>
    <scope>NUCLEOTIDE SEQUENCE [LARGE SCALE GENOMIC DNA]</scope>
    <source>
        <strain evidence="2 3">L12M1</strain>
    </source>
</reference>
<dbReference type="SUPFAM" id="SSF55729">
    <property type="entry name" value="Acyl-CoA N-acyltransferases (Nat)"/>
    <property type="match status" value="1"/>
</dbReference>
<gene>
    <name evidence="2" type="ORF">EI427_22110</name>
</gene>
<keyword evidence="3" id="KW-1185">Reference proteome</keyword>